<evidence type="ECO:0000313" key="9">
    <source>
        <dbReference type="EMBL" id="GIH08678.1"/>
    </source>
</evidence>
<sequence length="268" mass="29461">MKKHFVLTIWAAVVTLPLVWAVVSSFKTDAEIFDSPWSLPASPQWNNWSRAWSQASIGKYLFNTVIVVGLALVLTMLLGSLMAYCLARYEFPGNRTIYYTLVAGMLFPVFLALVPLFFVVDNLGMLGTYHGLILVYAAYALPFTVFFLHAFFRSLPTAVAEAAFLDGASHAGVFFRVMLPMARPGLVSVGIFNLLGLWNQYLLPLVLNPDPDRYVLAQGLAALAVSQGYRSDWSGLFAGLVIAILPVLIGYVLFQRQIRAGLTAGAVK</sequence>
<dbReference type="Pfam" id="PF00528">
    <property type="entry name" value="BPD_transp_1"/>
    <property type="match status" value="1"/>
</dbReference>
<reference evidence="9" key="1">
    <citation type="submission" date="2021-01" db="EMBL/GenBank/DDBJ databases">
        <title>Whole genome shotgun sequence of Rhizocola hellebori NBRC 109834.</title>
        <authorList>
            <person name="Komaki H."/>
            <person name="Tamura T."/>
        </authorList>
    </citation>
    <scope>NUCLEOTIDE SEQUENCE</scope>
    <source>
        <strain evidence="9">NBRC 109834</strain>
    </source>
</reference>
<dbReference type="RefSeq" id="WP_203912428.1">
    <property type="nucleotide sequence ID" value="NZ_BONY01000053.1"/>
</dbReference>
<keyword evidence="2 7" id="KW-0813">Transport</keyword>
<dbReference type="GO" id="GO:0055085">
    <property type="term" value="P:transmembrane transport"/>
    <property type="evidence" value="ECO:0007669"/>
    <property type="project" value="InterPro"/>
</dbReference>
<feature type="transmembrane region" description="Helical" evidence="7">
    <location>
        <begin position="132"/>
        <end position="152"/>
    </location>
</feature>
<dbReference type="AlphaFoldDB" id="A0A8J3QFL3"/>
<feature type="transmembrane region" description="Helical" evidence="7">
    <location>
        <begin position="173"/>
        <end position="198"/>
    </location>
</feature>
<dbReference type="CDD" id="cd06261">
    <property type="entry name" value="TM_PBP2"/>
    <property type="match status" value="1"/>
</dbReference>
<comment type="caution">
    <text evidence="9">The sequence shown here is derived from an EMBL/GenBank/DDBJ whole genome shotgun (WGS) entry which is preliminary data.</text>
</comment>
<evidence type="ECO:0000256" key="6">
    <source>
        <dbReference type="ARBA" id="ARBA00023136"/>
    </source>
</evidence>
<gene>
    <name evidence="9" type="ORF">Rhe02_67450</name>
</gene>
<evidence type="ECO:0000256" key="4">
    <source>
        <dbReference type="ARBA" id="ARBA00022692"/>
    </source>
</evidence>
<proteinExistence type="inferred from homology"/>
<name>A0A8J3QFL3_9ACTN</name>
<comment type="similarity">
    <text evidence="7">Belongs to the binding-protein-dependent transport system permease family.</text>
</comment>
<comment type="subcellular location">
    <subcellularLocation>
        <location evidence="1 7">Cell membrane</location>
        <topology evidence="1 7">Multi-pass membrane protein</topology>
    </subcellularLocation>
</comment>
<keyword evidence="6 7" id="KW-0472">Membrane</keyword>
<evidence type="ECO:0000256" key="7">
    <source>
        <dbReference type="RuleBase" id="RU363032"/>
    </source>
</evidence>
<keyword evidence="10" id="KW-1185">Reference proteome</keyword>
<accession>A0A8J3QFL3</accession>
<evidence type="ECO:0000259" key="8">
    <source>
        <dbReference type="PROSITE" id="PS50928"/>
    </source>
</evidence>
<evidence type="ECO:0000256" key="2">
    <source>
        <dbReference type="ARBA" id="ARBA00022448"/>
    </source>
</evidence>
<evidence type="ECO:0000313" key="10">
    <source>
        <dbReference type="Proteomes" id="UP000612899"/>
    </source>
</evidence>
<dbReference type="SUPFAM" id="SSF161098">
    <property type="entry name" value="MetI-like"/>
    <property type="match status" value="1"/>
</dbReference>
<dbReference type="Gene3D" id="1.10.3720.10">
    <property type="entry name" value="MetI-like"/>
    <property type="match status" value="1"/>
</dbReference>
<feature type="transmembrane region" description="Helical" evidence="7">
    <location>
        <begin position="98"/>
        <end position="120"/>
    </location>
</feature>
<dbReference type="GO" id="GO:0005886">
    <property type="term" value="C:plasma membrane"/>
    <property type="evidence" value="ECO:0007669"/>
    <property type="project" value="UniProtKB-SubCell"/>
</dbReference>
<protein>
    <submittedName>
        <fullName evidence="9">Sugar ABC transporter permease</fullName>
    </submittedName>
</protein>
<feature type="transmembrane region" description="Helical" evidence="7">
    <location>
        <begin position="233"/>
        <end position="254"/>
    </location>
</feature>
<dbReference type="PROSITE" id="PS50928">
    <property type="entry name" value="ABC_TM1"/>
    <property type="match status" value="1"/>
</dbReference>
<dbReference type="Proteomes" id="UP000612899">
    <property type="component" value="Unassembled WGS sequence"/>
</dbReference>
<keyword evidence="4 7" id="KW-0812">Transmembrane</keyword>
<evidence type="ECO:0000256" key="3">
    <source>
        <dbReference type="ARBA" id="ARBA00022475"/>
    </source>
</evidence>
<dbReference type="PANTHER" id="PTHR43744:SF12">
    <property type="entry name" value="ABC TRANSPORTER PERMEASE PROTEIN MG189-RELATED"/>
    <property type="match status" value="1"/>
</dbReference>
<dbReference type="InterPro" id="IPR000515">
    <property type="entry name" value="MetI-like"/>
</dbReference>
<dbReference type="PANTHER" id="PTHR43744">
    <property type="entry name" value="ABC TRANSPORTER PERMEASE PROTEIN MG189-RELATED-RELATED"/>
    <property type="match status" value="1"/>
</dbReference>
<evidence type="ECO:0000256" key="1">
    <source>
        <dbReference type="ARBA" id="ARBA00004651"/>
    </source>
</evidence>
<keyword evidence="3" id="KW-1003">Cell membrane</keyword>
<keyword evidence="5 7" id="KW-1133">Transmembrane helix</keyword>
<dbReference type="InterPro" id="IPR035906">
    <property type="entry name" value="MetI-like_sf"/>
</dbReference>
<evidence type="ECO:0000256" key="5">
    <source>
        <dbReference type="ARBA" id="ARBA00022989"/>
    </source>
</evidence>
<feature type="domain" description="ABC transmembrane type-1" evidence="8">
    <location>
        <begin position="61"/>
        <end position="254"/>
    </location>
</feature>
<dbReference type="EMBL" id="BONY01000053">
    <property type="protein sequence ID" value="GIH08678.1"/>
    <property type="molecule type" value="Genomic_DNA"/>
</dbReference>
<organism evidence="9 10">
    <name type="scientific">Rhizocola hellebori</name>
    <dbReference type="NCBI Taxonomy" id="1392758"/>
    <lineage>
        <taxon>Bacteria</taxon>
        <taxon>Bacillati</taxon>
        <taxon>Actinomycetota</taxon>
        <taxon>Actinomycetes</taxon>
        <taxon>Micromonosporales</taxon>
        <taxon>Micromonosporaceae</taxon>
        <taxon>Rhizocola</taxon>
    </lineage>
</organism>
<feature type="transmembrane region" description="Helical" evidence="7">
    <location>
        <begin position="60"/>
        <end position="86"/>
    </location>
</feature>